<reference evidence="1 2" key="1">
    <citation type="submission" date="2018-10" db="EMBL/GenBank/DDBJ databases">
        <title>Paraburkholderia sp. 7MK8-2, isolated from soil.</title>
        <authorList>
            <person name="Gao Z.-H."/>
            <person name="Qiu L.-H."/>
        </authorList>
    </citation>
    <scope>NUCLEOTIDE SEQUENCE [LARGE SCALE GENOMIC DNA]</scope>
    <source>
        <strain evidence="1 2">7MK8-2</strain>
    </source>
</reference>
<evidence type="ECO:0000313" key="1">
    <source>
        <dbReference type="EMBL" id="RKP43855.1"/>
    </source>
</evidence>
<dbReference type="AlphaFoldDB" id="A0A494WZA0"/>
<dbReference type="Proteomes" id="UP000280434">
    <property type="component" value="Unassembled WGS sequence"/>
</dbReference>
<comment type="caution">
    <text evidence="1">The sequence shown here is derived from an EMBL/GenBank/DDBJ whole genome shotgun (WGS) entry which is preliminary data.</text>
</comment>
<accession>A0A494WZA0</accession>
<sequence length="76" mass="8235">MNEVVFESVLTCPHCGFARRETMPADACQFFYECGGCGAVLRPEPGDCCVFCSFGSVPCPPEQRRRSGCVDNPPIG</sequence>
<evidence type="ECO:0000313" key="2">
    <source>
        <dbReference type="Proteomes" id="UP000280434"/>
    </source>
</evidence>
<dbReference type="OrthoDB" id="332228at2"/>
<gene>
    <name evidence="1" type="ORF">D7S89_24560</name>
</gene>
<keyword evidence="2" id="KW-1185">Reference proteome</keyword>
<name>A0A494WZA0_9BURK</name>
<organism evidence="1 2">
    <name type="scientific">Trinickia fusca</name>
    <dbReference type="NCBI Taxonomy" id="2419777"/>
    <lineage>
        <taxon>Bacteria</taxon>
        <taxon>Pseudomonadati</taxon>
        <taxon>Pseudomonadota</taxon>
        <taxon>Betaproteobacteria</taxon>
        <taxon>Burkholderiales</taxon>
        <taxon>Burkholderiaceae</taxon>
        <taxon>Trinickia</taxon>
    </lineage>
</organism>
<protein>
    <submittedName>
        <fullName evidence="1">Uncharacterized protein</fullName>
    </submittedName>
</protein>
<proteinExistence type="predicted"/>
<dbReference type="RefSeq" id="WP_121281470.1">
    <property type="nucleotide sequence ID" value="NZ_RBZV01000016.1"/>
</dbReference>
<dbReference type="InterPro" id="IPR047677">
    <property type="entry name" value="GDCCVxC"/>
</dbReference>
<dbReference type="NCBIfam" id="NF041374">
    <property type="entry name" value="GDCCVxC"/>
    <property type="match status" value="1"/>
</dbReference>
<dbReference type="EMBL" id="RBZV01000016">
    <property type="protein sequence ID" value="RKP43855.1"/>
    <property type="molecule type" value="Genomic_DNA"/>
</dbReference>